<keyword evidence="4 6" id="KW-1133">Transmembrane helix</keyword>
<feature type="transmembrane region" description="Helical" evidence="6">
    <location>
        <begin position="39"/>
        <end position="58"/>
    </location>
</feature>
<feature type="transmembrane region" description="Helical" evidence="6">
    <location>
        <begin position="330"/>
        <end position="348"/>
    </location>
</feature>
<dbReference type="InterPro" id="IPR050833">
    <property type="entry name" value="Poly_Biosynth_Transport"/>
</dbReference>
<dbReference type="PANTHER" id="PTHR30250:SF11">
    <property type="entry name" value="O-ANTIGEN TRANSPORTER-RELATED"/>
    <property type="match status" value="1"/>
</dbReference>
<protein>
    <submittedName>
        <fullName evidence="7">Polysaccharide biosynthesis protein</fullName>
    </submittedName>
</protein>
<evidence type="ECO:0000256" key="3">
    <source>
        <dbReference type="ARBA" id="ARBA00022692"/>
    </source>
</evidence>
<evidence type="ECO:0000256" key="2">
    <source>
        <dbReference type="ARBA" id="ARBA00022475"/>
    </source>
</evidence>
<name>A0A090Q147_9FLAO</name>
<feature type="transmembrane region" description="Helical" evidence="6">
    <location>
        <begin position="120"/>
        <end position="140"/>
    </location>
</feature>
<proteinExistence type="predicted"/>
<dbReference type="RefSeq" id="WP_042278233.1">
    <property type="nucleotide sequence ID" value="NZ_BBML01000003.1"/>
</dbReference>
<dbReference type="AlphaFoldDB" id="A0A090Q147"/>
<feature type="transmembrane region" description="Helical" evidence="6">
    <location>
        <begin position="217"/>
        <end position="235"/>
    </location>
</feature>
<keyword evidence="8" id="KW-1185">Reference proteome</keyword>
<dbReference type="EMBL" id="BBML01000003">
    <property type="protein sequence ID" value="GAK96755.1"/>
    <property type="molecule type" value="Genomic_DNA"/>
</dbReference>
<evidence type="ECO:0000313" key="8">
    <source>
        <dbReference type="Proteomes" id="UP000029221"/>
    </source>
</evidence>
<evidence type="ECO:0000256" key="6">
    <source>
        <dbReference type="SAM" id="Phobius"/>
    </source>
</evidence>
<feature type="transmembrane region" description="Helical" evidence="6">
    <location>
        <begin position="12"/>
        <end position="33"/>
    </location>
</feature>
<feature type="transmembrane region" description="Helical" evidence="6">
    <location>
        <begin position="360"/>
        <end position="382"/>
    </location>
</feature>
<feature type="transmembrane region" description="Helical" evidence="6">
    <location>
        <begin position="446"/>
        <end position="466"/>
    </location>
</feature>
<dbReference type="GO" id="GO:0005886">
    <property type="term" value="C:plasma membrane"/>
    <property type="evidence" value="ECO:0007669"/>
    <property type="project" value="UniProtKB-SubCell"/>
</dbReference>
<dbReference type="InterPro" id="IPR002797">
    <property type="entry name" value="Polysacc_synth"/>
</dbReference>
<dbReference type="Proteomes" id="UP000029221">
    <property type="component" value="Unassembled WGS sequence"/>
</dbReference>
<reference evidence="7" key="1">
    <citation type="journal article" date="2014" name="Genome Announc.">
        <title>Draft Genome Sequences of Marine Flavobacterium Nonlabens Strains NR17, NR24, NR27, NR32, NR33, and Ara13.</title>
        <authorList>
            <person name="Nakanishi M."/>
            <person name="Meirelles P."/>
            <person name="Suzuki R."/>
            <person name="Takatani N."/>
            <person name="Mino S."/>
            <person name="Suda W."/>
            <person name="Oshima K."/>
            <person name="Hattori M."/>
            <person name="Ohkuma M."/>
            <person name="Hosokawa M."/>
            <person name="Miyashita K."/>
            <person name="Thompson F.L."/>
            <person name="Niwa A."/>
            <person name="Sawabe T."/>
            <person name="Sawabe T."/>
        </authorList>
    </citation>
    <scope>NUCLEOTIDE SEQUENCE [LARGE SCALE GENOMIC DNA]</scope>
    <source>
        <strain evidence="7">JCM 19294</strain>
    </source>
</reference>
<keyword evidence="3 6" id="KW-0812">Transmembrane</keyword>
<keyword evidence="5 6" id="KW-0472">Membrane</keyword>
<dbReference type="PANTHER" id="PTHR30250">
    <property type="entry name" value="PST FAMILY PREDICTED COLANIC ACID TRANSPORTER"/>
    <property type="match status" value="1"/>
</dbReference>
<sequence>MGIVIKHSAWNFGITGAGFLLGAVNVLLLATTYLDDEYYGLWGYVLSMAFLLFPLMSFGIHNTIVKNFAHFKTKKEKDIFLTQMLFWPLLIIIPFFVLLYFNQDQARLFISRENQITGDFLWTIPLIAVFQGYFEIFYAWSKVHMKTIGGNFLKEVFYRLSATVMLILVATQIITQVQFIYSLVLIYALRAFLMKIVAYRIYYPKWRWGKLLATKELITYSLFMIIAGSVGTAMLDLDKGMLNQFNEIENIAYYNVAIFIAAVIAVPARGMAQVLHPLVASYYAANNTTDLEKLYKRSSLNLSIVSGFLLLIIVCNVNEFYKLLEPEFSIAIPVVYLISLVKFSESLLGSNNAILYNTNLYRVTLWMGLCLVLVAVGLNIWLIPIYGLVGAAIATCVAYLSYSLAKVLYVYHRLYIHPWTPQTWKSLLIVIVGVLLFVFWDFSLNVYLNIALKSILITAYYILAILKGKVSYELTGLYQKYRIK</sequence>
<evidence type="ECO:0000256" key="5">
    <source>
        <dbReference type="ARBA" id="ARBA00023136"/>
    </source>
</evidence>
<feature type="transmembrane region" description="Helical" evidence="6">
    <location>
        <begin position="302"/>
        <end position="324"/>
    </location>
</feature>
<evidence type="ECO:0000256" key="1">
    <source>
        <dbReference type="ARBA" id="ARBA00004651"/>
    </source>
</evidence>
<evidence type="ECO:0000256" key="4">
    <source>
        <dbReference type="ARBA" id="ARBA00022989"/>
    </source>
</evidence>
<feature type="transmembrane region" description="Helical" evidence="6">
    <location>
        <begin position="180"/>
        <end position="197"/>
    </location>
</feature>
<keyword evidence="2" id="KW-1003">Cell membrane</keyword>
<dbReference type="Pfam" id="PF01943">
    <property type="entry name" value="Polysacc_synt"/>
    <property type="match status" value="1"/>
</dbReference>
<evidence type="ECO:0000313" key="7">
    <source>
        <dbReference type="EMBL" id="GAK96755.1"/>
    </source>
</evidence>
<dbReference type="eggNOG" id="COG2244">
    <property type="taxonomic scope" value="Bacteria"/>
</dbReference>
<comment type="caution">
    <text evidence="7">The sequence shown here is derived from an EMBL/GenBank/DDBJ whole genome shotgun (WGS) entry which is preliminary data.</text>
</comment>
<dbReference type="STRING" id="319236.BST91_03040"/>
<feature type="transmembrane region" description="Helical" evidence="6">
    <location>
        <begin position="388"/>
        <end position="411"/>
    </location>
</feature>
<feature type="transmembrane region" description="Helical" evidence="6">
    <location>
        <begin position="251"/>
        <end position="268"/>
    </location>
</feature>
<accession>A0A090Q147</accession>
<feature type="transmembrane region" description="Helical" evidence="6">
    <location>
        <begin position="79"/>
        <end position="100"/>
    </location>
</feature>
<organism evidence="7 8">
    <name type="scientific">Nonlabens tegetincola</name>
    <dbReference type="NCBI Taxonomy" id="323273"/>
    <lineage>
        <taxon>Bacteria</taxon>
        <taxon>Pseudomonadati</taxon>
        <taxon>Bacteroidota</taxon>
        <taxon>Flavobacteriia</taxon>
        <taxon>Flavobacteriales</taxon>
        <taxon>Flavobacteriaceae</taxon>
        <taxon>Nonlabens</taxon>
    </lineage>
</organism>
<feature type="transmembrane region" description="Helical" evidence="6">
    <location>
        <begin position="423"/>
        <end position="440"/>
    </location>
</feature>
<feature type="transmembrane region" description="Helical" evidence="6">
    <location>
        <begin position="156"/>
        <end position="174"/>
    </location>
</feature>
<gene>
    <name evidence="7" type="ORF">JCM19294_1064</name>
</gene>
<comment type="subcellular location">
    <subcellularLocation>
        <location evidence="1">Cell membrane</location>
        <topology evidence="1">Multi-pass membrane protein</topology>
    </subcellularLocation>
</comment>